<keyword evidence="4 6" id="KW-0378">Hydrolase</keyword>
<evidence type="ECO:0000256" key="1">
    <source>
        <dbReference type="ARBA" id="ARBA00001255"/>
    </source>
</evidence>
<comment type="catalytic activity">
    <reaction evidence="1 6">
        <text>Hydrolysis of terminal, non-reducing alpha-D-galactose residues in alpha-D-galactosides, including galactose oligosaccharides, galactomannans and galactolipids.</text>
        <dbReference type="EC" id="3.2.1.22"/>
    </reaction>
</comment>
<dbReference type="CDD" id="cd14791">
    <property type="entry name" value="GH36"/>
    <property type="match status" value="1"/>
</dbReference>
<dbReference type="PRINTS" id="PR00743">
    <property type="entry name" value="GLHYDRLASE36"/>
</dbReference>
<dbReference type="PANTHER" id="PTHR43053">
    <property type="entry name" value="GLYCOSIDASE FAMILY 31"/>
    <property type="match status" value="1"/>
</dbReference>
<name>G9WHY6_9LACO</name>
<dbReference type="STRING" id="336988.NT96_08530"/>
<feature type="binding site" evidence="8">
    <location>
        <position position="444"/>
    </location>
    <ligand>
        <name>substrate</name>
    </ligand>
</feature>
<dbReference type="GO" id="GO:0016052">
    <property type="term" value="P:carbohydrate catabolic process"/>
    <property type="evidence" value="ECO:0007669"/>
    <property type="project" value="InterPro"/>
</dbReference>
<evidence type="ECO:0000256" key="3">
    <source>
        <dbReference type="ARBA" id="ARBA00012755"/>
    </source>
</evidence>
<keyword evidence="12" id="KW-1185">Reference proteome</keyword>
<evidence type="ECO:0000313" key="12">
    <source>
        <dbReference type="Proteomes" id="UP000004959"/>
    </source>
</evidence>
<keyword evidence="5 6" id="KW-0326">Glycosidase</keyword>
<dbReference type="InterPro" id="IPR013785">
    <property type="entry name" value="Aldolase_TIM"/>
</dbReference>
<feature type="domain" description="Glycosyl hydrolase family 36 N-terminal" evidence="10">
    <location>
        <begin position="29"/>
        <end position="285"/>
    </location>
</feature>
<evidence type="ECO:0000259" key="9">
    <source>
        <dbReference type="Pfam" id="PF16874"/>
    </source>
</evidence>
<dbReference type="InterPro" id="IPR017853">
    <property type="entry name" value="GH"/>
</dbReference>
<evidence type="ECO:0000256" key="2">
    <source>
        <dbReference type="ARBA" id="ARBA00006202"/>
    </source>
</evidence>
<evidence type="ECO:0000256" key="8">
    <source>
        <dbReference type="PIRSR" id="PIRSR005536-2"/>
    </source>
</evidence>
<dbReference type="GO" id="GO:0004557">
    <property type="term" value="F:alpha-galactosidase activity"/>
    <property type="evidence" value="ECO:0007669"/>
    <property type="project" value="UniProtKB-UniRule"/>
</dbReference>
<dbReference type="FunFam" id="3.20.20.70:FF:000118">
    <property type="entry name" value="Alpha-galactosidase"/>
    <property type="match status" value="1"/>
</dbReference>
<evidence type="ECO:0000313" key="11">
    <source>
        <dbReference type="EMBL" id="EHN58871.1"/>
    </source>
</evidence>
<dbReference type="InterPro" id="IPR002252">
    <property type="entry name" value="Glyco_hydro_36"/>
</dbReference>
<dbReference type="OrthoDB" id="9758822at2"/>
<dbReference type="SUPFAM" id="SSF51445">
    <property type="entry name" value="(Trans)glycosidases"/>
    <property type="match status" value="1"/>
</dbReference>
<dbReference type="Gene3D" id="2.60.40.1180">
    <property type="entry name" value="Golgi alpha-mannosidase II"/>
    <property type="match status" value="1"/>
</dbReference>
<dbReference type="Proteomes" id="UP000004959">
    <property type="component" value="Chromosome"/>
</dbReference>
<comment type="similarity">
    <text evidence="2">Belongs to the glycosyl hydrolase 36 family.</text>
</comment>
<dbReference type="InterPro" id="IPR000111">
    <property type="entry name" value="Glyco_hydro_27/36_CS"/>
</dbReference>
<feature type="active site" description="Nucleophile" evidence="7">
    <location>
        <position position="479"/>
    </location>
</feature>
<dbReference type="eggNOG" id="COG3345">
    <property type="taxonomic scope" value="Bacteria"/>
</dbReference>
<evidence type="ECO:0000259" key="10">
    <source>
        <dbReference type="Pfam" id="PF16875"/>
    </source>
</evidence>
<dbReference type="InterPro" id="IPR031705">
    <property type="entry name" value="Glyco_hydro_36_C"/>
</dbReference>
<dbReference type="PIRSF" id="PIRSF005536">
    <property type="entry name" value="Agal"/>
    <property type="match status" value="1"/>
</dbReference>
<dbReference type="Pfam" id="PF02065">
    <property type="entry name" value="Melibiase"/>
    <property type="match status" value="1"/>
</dbReference>
<dbReference type="AlphaFoldDB" id="G9WHY6"/>
<feature type="binding site" evidence="8">
    <location>
        <position position="200"/>
    </location>
    <ligand>
        <name>substrate</name>
    </ligand>
</feature>
<dbReference type="InterPro" id="IPR050985">
    <property type="entry name" value="Alpha-glycosidase_related"/>
</dbReference>
<dbReference type="InterPro" id="IPR013780">
    <property type="entry name" value="Glyco_hydro_b"/>
</dbReference>
<dbReference type="InterPro" id="IPR031704">
    <property type="entry name" value="Glyco_hydro_36_N"/>
</dbReference>
<dbReference type="Pfam" id="PF16874">
    <property type="entry name" value="Glyco_hydro_36C"/>
    <property type="match status" value="1"/>
</dbReference>
<evidence type="ECO:0000256" key="4">
    <source>
        <dbReference type="ARBA" id="ARBA00022801"/>
    </source>
</evidence>
<feature type="active site" description="Proton donor" evidence="7">
    <location>
        <position position="549"/>
    </location>
</feature>
<organism evidence="11 12">
    <name type="scientific">Oenococcus kitaharae DSM 17330</name>
    <dbReference type="NCBI Taxonomy" id="1045004"/>
    <lineage>
        <taxon>Bacteria</taxon>
        <taxon>Bacillati</taxon>
        <taxon>Bacillota</taxon>
        <taxon>Bacilli</taxon>
        <taxon>Lactobacillales</taxon>
        <taxon>Lactobacillaceae</taxon>
        <taxon>Oenococcus</taxon>
    </lineage>
</organism>
<feature type="binding site" evidence="8">
    <location>
        <position position="527"/>
    </location>
    <ligand>
        <name>substrate</name>
    </ligand>
</feature>
<dbReference type="Gene3D" id="3.20.20.70">
    <property type="entry name" value="Aldolase class I"/>
    <property type="match status" value="1"/>
</dbReference>
<dbReference type="Gene3D" id="2.70.98.60">
    <property type="entry name" value="alpha-galactosidase from lactobacil brevis"/>
    <property type="match status" value="1"/>
</dbReference>
<protein>
    <recommendedName>
        <fullName evidence="3 6">Alpha-galactosidase</fullName>
        <ecNumber evidence="3 6">3.2.1.22</ecNumber>
    </recommendedName>
</protein>
<dbReference type="EMBL" id="AFVZ01000001">
    <property type="protein sequence ID" value="EHN58871.1"/>
    <property type="molecule type" value="Genomic_DNA"/>
</dbReference>
<evidence type="ECO:0000256" key="5">
    <source>
        <dbReference type="ARBA" id="ARBA00023295"/>
    </source>
</evidence>
<gene>
    <name evidence="11" type="ORF">OKIT_0762</name>
</gene>
<dbReference type="Pfam" id="PF16875">
    <property type="entry name" value="Glyco_hydro_36N"/>
    <property type="match status" value="1"/>
</dbReference>
<dbReference type="HOGENOM" id="CLU_009640_2_1_9"/>
<accession>G9WHY6</accession>
<dbReference type="PANTHER" id="PTHR43053:SF3">
    <property type="entry name" value="ALPHA-GALACTOSIDASE C-RELATED"/>
    <property type="match status" value="1"/>
</dbReference>
<feature type="binding site" evidence="8">
    <location>
        <begin position="367"/>
        <end position="368"/>
    </location>
    <ligand>
        <name>substrate</name>
    </ligand>
</feature>
<evidence type="ECO:0000256" key="6">
    <source>
        <dbReference type="PIRNR" id="PIRNR005536"/>
    </source>
</evidence>
<evidence type="ECO:0000256" key="7">
    <source>
        <dbReference type="PIRSR" id="PIRSR005536-1"/>
    </source>
</evidence>
<proteinExistence type="inferred from homology"/>
<feature type="domain" description="Glycosyl hydrolase family 36 C-terminal" evidence="9">
    <location>
        <begin position="652"/>
        <end position="735"/>
    </location>
</feature>
<comment type="caution">
    <text evidence="11">The sequence shown here is derived from an EMBL/GenBank/DDBJ whole genome shotgun (WGS) entry which is preliminary data.</text>
</comment>
<feature type="binding site" evidence="8">
    <location>
        <begin position="477"/>
        <end position="481"/>
    </location>
    <ligand>
        <name>substrate</name>
    </ligand>
</feature>
<dbReference type="PROSITE" id="PS00512">
    <property type="entry name" value="ALPHA_GALACTOSIDASE"/>
    <property type="match status" value="1"/>
</dbReference>
<dbReference type="RefSeq" id="WP_007745446.1">
    <property type="nucleotide sequence ID" value="NZ_CM001398.1"/>
</dbReference>
<dbReference type="EC" id="3.2.1.22" evidence="3 6"/>
<dbReference type="InterPro" id="IPR038417">
    <property type="entry name" value="Alpga-gal_N_sf"/>
</dbReference>
<dbReference type="PATRIC" id="fig|1045004.4.peg.764"/>
<feature type="binding site" evidence="8">
    <location>
        <position position="549"/>
    </location>
    <ligand>
        <name>substrate</name>
    </ligand>
</feature>
<sequence>MSISVNQQAKVFHLQTAHSSYIFHVMANGDLGQLYFGRKIHVKDHYDNLAKRERREAMVAWGKDFDDFQPDNLKTEYAAFGRGDFRDPAYQIAAENGSRISELAYAGYHIEDGKARLSELPSAFSQPSEGVQTLTIDLADPLTGLQASLHYSVFEQEDVIVRSTTFSNLSDNKIILRRAMSAQLDLPDSRFQMISFAGSWARERQEVKNALKPGIQSVGSLRTASSHQENPFIMLARPETSEDTGDVFAFNLIYSGNFLDQVEVNHYDLTRVLIGIHPEEFAWTLDPNESFQTPEAVLSFSKQGFNQLSQQLTNFYANHLVNPRFAKQPRPILVNNWEATYFDFNEDKLLAIAKKAAELGIELFVLDDGWFGHRDDDHTSLGDWFVDKKKLPQGLPHLADAVHGLGLKFGLWFEPEMISMASELYKKHPDWLIVSPKRQPIAGRNQYVLDFTRNEIVDTVFQMMAQRIEESHLDYVKWDMNRYITDMFGSQLPADRQLEMAHRYILGVYHLYQRLIDRFPDVLFESCASGGGRFDLGMMYYAPQAWTSDNTDALSRIQIQYGTSYGYAPSMMGAHVSDVPNYQTGRITPLSTRGRVAYFGDLGYELDITKLSEKEQQEIKKQVAFYKRHRQLFQFGTFYRLQSPFAGDKNVASWEVVNADRTLAIAARYQFLNRPNPAYLRLYFMGLSPDRLYRINGSEETFFGDELEDAGYAVDQILDINQPMTASADFSAHLFIAQAVE</sequence>
<reference evidence="11 12" key="1">
    <citation type="journal article" date="2012" name="PLoS ONE">
        <title>Functional divergence in the genus oenococcus as predicted by genome sequencing of the newly-described species, Oenococcus kitaharae.</title>
        <authorList>
            <person name="Borneman A.R."/>
            <person name="McCarthy J.M."/>
            <person name="Chambers P.J."/>
            <person name="Bartowsky E.J."/>
        </authorList>
    </citation>
    <scope>NUCLEOTIDE SEQUENCE [LARGE SCALE GENOMIC DNA]</scope>
    <source>
        <strain evidence="12">DSM17330</strain>
    </source>
</reference>